<dbReference type="InterPro" id="IPR004474">
    <property type="entry name" value="LytR_CpsA_psr"/>
</dbReference>
<dbReference type="STRING" id="1862672.BO225_10255"/>
<keyword evidence="3" id="KW-1133">Transmembrane helix</keyword>
<protein>
    <recommendedName>
        <fullName evidence="8">Cell envelope-related transcriptional attenuator domain-containing protein</fullName>
    </recommendedName>
</protein>
<evidence type="ECO:0000256" key="1">
    <source>
        <dbReference type="ARBA" id="ARBA00006068"/>
    </source>
</evidence>
<dbReference type="PANTHER" id="PTHR33392">
    <property type="entry name" value="POLYISOPRENYL-TEICHOIC ACID--PEPTIDOGLYCAN TEICHOIC ACID TRANSFERASE TAGU"/>
    <property type="match status" value="1"/>
</dbReference>
<keyword evidence="7" id="KW-1185">Reference proteome</keyword>
<dbReference type="AlphaFoldDB" id="A0A1U7NKD5"/>
<dbReference type="Pfam" id="PF09084">
    <property type="entry name" value="NMT1"/>
    <property type="match status" value="1"/>
</dbReference>
<organism evidence="6 7">
    <name type="scientific">Dubosiella newyorkensis</name>
    <dbReference type="NCBI Taxonomy" id="1862672"/>
    <lineage>
        <taxon>Bacteria</taxon>
        <taxon>Bacillati</taxon>
        <taxon>Bacillota</taxon>
        <taxon>Erysipelotrichia</taxon>
        <taxon>Erysipelotrichales</taxon>
        <taxon>Erysipelotrichaceae</taxon>
        <taxon>Dubosiella</taxon>
    </lineage>
</organism>
<reference evidence="6 7" key="1">
    <citation type="submission" date="2016-11" db="EMBL/GenBank/DDBJ databases">
        <title>Description of two novel members of the family Erysipelotrichaceae: Ileibacterium lipovorans gen. nov., sp. nov. and Dubosiella newyorkensis, gen. nov., sp. nov.</title>
        <authorList>
            <person name="Cox L.M."/>
            <person name="Sohn J."/>
            <person name="Tyrrell K.L."/>
            <person name="Citron D.M."/>
            <person name="Lawson P.A."/>
            <person name="Patel N.B."/>
            <person name="Iizumi T."/>
            <person name="Perez-Perez G.I."/>
            <person name="Goldstein E.J."/>
            <person name="Blaser M.J."/>
        </authorList>
    </citation>
    <scope>NUCLEOTIDE SEQUENCE [LARGE SCALE GENOMIC DNA]</scope>
    <source>
        <strain evidence="6 7">NYU-BL-A4</strain>
    </source>
</reference>
<comment type="caution">
    <text evidence="6">The sequence shown here is derived from an EMBL/GenBank/DDBJ whole genome shotgun (WGS) entry which is preliminary data.</text>
</comment>
<evidence type="ECO:0000313" key="6">
    <source>
        <dbReference type="EMBL" id="OLU44617.1"/>
    </source>
</evidence>
<name>A0A1U7NKD5_9FIRM</name>
<feature type="domain" description="SsuA/THI5-like" evidence="5">
    <location>
        <begin position="134"/>
        <end position="214"/>
    </location>
</feature>
<feature type="domain" description="Cell envelope-related transcriptional attenuator" evidence="4">
    <location>
        <begin position="268"/>
        <end position="421"/>
    </location>
</feature>
<dbReference type="Gene3D" id="3.40.190.10">
    <property type="entry name" value="Periplasmic binding protein-like II"/>
    <property type="match status" value="1"/>
</dbReference>
<evidence type="ECO:0000256" key="3">
    <source>
        <dbReference type="SAM" id="Phobius"/>
    </source>
</evidence>
<gene>
    <name evidence="6" type="ORF">BO225_10255</name>
</gene>
<dbReference type="SUPFAM" id="SSF53850">
    <property type="entry name" value="Periplasmic binding protein-like II"/>
    <property type="match status" value="1"/>
</dbReference>
<dbReference type="GeneID" id="78276318"/>
<dbReference type="RefSeq" id="WP_076342149.1">
    <property type="nucleotide sequence ID" value="NZ_CAMRDH010000051.1"/>
</dbReference>
<dbReference type="Gene3D" id="3.40.630.190">
    <property type="entry name" value="LCP protein"/>
    <property type="match status" value="1"/>
</dbReference>
<dbReference type="InterPro" id="IPR050922">
    <property type="entry name" value="LytR/CpsA/Psr_CW_biosynth"/>
</dbReference>
<dbReference type="Pfam" id="PF03816">
    <property type="entry name" value="LytR_cpsA_psr"/>
    <property type="match status" value="1"/>
</dbReference>
<dbReference type="NCBIfam" id="TIGR00350">
    <property type="entry name" value="lytR_cpsA_psr"/>
    <property type="match status" value="1"/>
</dbReference>
<feature type="transmembrane region" description="Helical" evidence="3">
    <location>
        <begin position="63"/>
        <end position="82"/>
    </location>
</feature>
<evidence type="ECO:0000259" key="4">
    <source>
        <dbReference type="Pfam" id="PF03816"/>
    </source>
</evidence>
<evidence type="ECO:0000259" key="5">
    <source>
        <dbReference type="Pfam" id="PF09084"/>
    </source>
</evidence>
<dbReference type="Proteomes" id="UP000186705">
    <property type="component" value="Unassembled WGS sequence"/>
</dbReference>
<feature type="compositionally biased region" description="Pro residues" evidence="2">
    <location>
        <begin position="622"/>
        <end position="634"/>
    </location>
</feature>
<feature type="compositionally biased region" description="Low complexity" evidence="2">
    <location>
        <begin position="641"/>
        <end position="658"/>
    </location>
</feature>
<evidence type="ECO:0000313" key="7">
    <source>
        <dbReference type="Proteomes" id="UP000186705"/>
    </source>
</evidence>
<evidence type="ECO:0000256" key="2">
    <source>
        <dbReference type="SAM" id="MobiDB-lite"/>
    </source>
</evidence>
<keyword evidence="3" id="KW-0472">Membrane</keyword>
<proteinExistence type="inferred from homology"/>
<sequence length="658" mass="73882">MKKVDLKKKKKITLQEDKNKQKAPKKQASNSKLFDWILWSCVFALSIGLIFLIYQLHMLDIRFMLAAGTILLLLDVLFFVLLKKRKKKSWRSTLYKVVMVVLVALYGFGDYTLINTYRAFNDITRGTQSTIHVSLLVKTDSPIHSIEELANKKIGYSNNMDSRSSSVAMAQINTEVAPIEYVDLNDYQQLYDRLMNGEIDALIIPSNRIMMLKERYKSIQSDTRQLQEFSDTRKIDLSKVPEIDISKEPFVVYLSGIDEGEDPDLDARSDVNILVMVDPKNNQMTTVSIPRDSYMPNPAMANGSDKLTHLGNDGVLNSMEGIEEAFGIEIDYYAKMNFQSLIHIVDALGGVKVDVKIDFSEQDENRSFKKQDKIYLKKGVQTLNGKEALAYSRHRKTEGYGNTGRENAQQQIIHAIMDKLTSPEGIAHINGVMNVAAKYVSTNIPLSSLQAFISKQLSDIKPWSVDSLTLKGGVDATLTTVSMPSLPVSCYLLSNGDLSKVYNAYQRMFYTPNLKKFGFNLSKDPHSLIAYKDPQARSEYMITSEDAGRLDPYNVYYGIDRVDSSNASVSQNRAESEQIEVIAPSQVEQPVYTPSLPQEEESGNQEPSQGEDAPSQEETPGQPEPDTPQEPAPEVPEESVPEQTPTEQPTTPEQGEVQ</sequence>
<dbReference type="EMBL" id="MPKA01000102">
    <property type="protein sequence ID" value="OLU44617.1"/>
    <property type="molecule type" value="Genomic_DNA"/>
</dbReference>
<feature type="region of interest" description="Disordered" evidence="2">
    <location>
        <begin position="566"/>
        <end position="658"/>
    </location>
</feature>
<feature type="transmembrane region" description="Helical" evidence="3">
    <location>
        <begin position="94"/>
        <end position="114"/>
    </location>
</feature>
<accession>A0A1U7NKD5</accession>
<dbReference type="OrthoDB" id="27330at2"/>
<feature type="transmembrane region" description="Helical" evidence="3">
    <location>
        <begin position="36"/>
        <end position="57"/>
    </location>
</feature>
<dbReference type="PANTHER" id="PTHR33392:SF6">
    <property type="entry name" value="POLYISOPRENYL-TEICHOIC ACID--PEPTIDOGLYCAN TEICHOIC ACID TRANSFERASE TAGU"/>
    <property type="match status" value="1"/>
</dbReference>
<evidence type="ECO:0008006" key="8">
    <source>
        <dbReference type="Google" id="ProtNLM"/>
    </source>
</evidence>
<keyword evidence="3" id="KW-0812">Transmembrane</keyword>
<dbReference type="InterPro" id="IPR015168">
    <property type="entry name" value="SsuA/THI5"/>
</dbReference>
<comment type="similarity">
    <text evidence="1">Belongs to the LytR/CpsA/Psr (LCP) family.</text>
</comment>